<dbReference type="GO" id="GO:0045944">
    <property type="term" value="P:positive regulation of transcription by RNA polymerase II"/>
    <property type="evidence" value="ECO:0007669"/>
    <property type="project" value="TreeGrafter"/>
</dbReference>
<feature type="domain" description="HTH myb-type" evidence="7">
    <location>
        <begin position="1"/>
        <end position="56"/>
    </location>
</feature>
<dbReference type="InterPro" id="IPR050560">
    <property type="entry name" value="MYB_TF"/>
</dbReference>
<keyword evidence="3" id="KW-0238">DNA-binding</keyword>
<reference evidence="8" key="1">
    <citation type="submission" date="2021-03" db="EMBL/GenBank/DDBJ databases">
        <title>Comparative genomics and phylogenomic investigation of the class Geoglossomycetes provide insights into ecological specialization and systematics.</title>
        <authorList>
            <person name="Melie T."/>
            <person name="Pirro S."/>
            <person name="Miller A.N."/>
            <person name="Quandt A."/>
        </authorList>
    </citation>
    <scope>NUCLEOTIDE SEQUENCE</scope>
    <source>
        <strain evidence="8">CAQ_001_2017</strain>
    </source>
</reference>
<feature type="domain" description="HTH myb-type" evidence="7">
    <location>
        <begin position="57"/>
        <end position="107"/>
    </location>
</feature>
<accession>A0A9P8IGA6</accession>
<dbReference type="PANTHER" id="PTHR45614:SF25">
    <property type="entry name" value="MYB PROTEIN"/>
    <property type="match status" value="1"/>
</dbReference>
<dbReference type="GO" id="GO:0050891">
    <property type="term" value="P:multicellular organismal-level water homeostasis"/>
    <property type="evidence" value="ECO:0007669"/>
    <property type="project" value="UniProtKB-ARBA"/>
</dbReference>
<dbReference type="SUPFAM" id="SSF46689">
    <property type="entry name" value="Homeodomain-like"/>
    <property type="match status" value="1"/>
</dbReference>
<dbReference type="GO" id="GO:0000278">
    <property type="term" value="P:mitotic cell cycle"/>
    <property type="evidence" value="ECO:0007669"/>
    <property type="project" value="TreeGrafter"/>
</dbReference>
<dbReference type="PANTHER" id="PTHR45614">
    <property type="entry name" value="MYB PROTEIN-RELATED"/>
    <property type="match status" value="1"/>
</dbReference>
<dbReference type="EMBL" id="JAGHQM010003435">
    <property type="protein sequence ID" value="KAH0543958.1"/>
    <property type="molecule type" value="Genomic_DNA"/>
</dbReference>
<evidence type="ECO:0000259" key="6">
    <source>
        <dbReference type="PROSITE" id="PS50090"/>
    </source>
</evidence>
<name>A0A9P8IGA6_9PEZI</name>
<dbReference type="GO" id="GO:0032875">
    <property type="term" value="P:regulation of DNA endoreduplication"/>
    <property type="evidence" value="ECO:0007669"/>
    <property type="project" value="UniProtKB-ARBA"/>
</dbReference>
<evidence type="ECO:0000256" key="5">
    <source>
        <dbReference type="SAM" id="MobiDB-lite"/>
    </source>
</evidence>
<keyword evidence="4" id="KW-0539">Nucleus</keyword>
<evidence type="ECO:0000313" key="8">
    <source>
        <dbReference type="EMBL" id="KAH0543958.1"/>
    </source>
</evidence>
<comment type="subcellular location">
    <subcellularLocation>
        <location evidence="1">Nucleus</location>
    </subcellularLocation>
</comment>
<dbReference type="GO" id="GO:0005634">
    <property type="term" value="C:nucleus"/>
    <property type="evidence" value="ECO:0007669"/>
    <property type="project" value="UniProtKB-SubCell"/>
</dbReference>
<evidence type="ECO:0000256" key="3">
    <source>
        <dbReference type="ARBA" id="ARBA00023125"/>
    </source>
</evidence>
<dbReference type="CDD" id="cd00167">
    <property type="entry name" value="SANT"/>
    <property type="match status" value="2"/>
</dbReference>
<dbReference type="GO" id="GO:0000978">
    <property type="term" value="F:RNA polymerase II cis-regulatory region sequence-specific DNA binding"/>
    <property type="evidence" value="ECO:0007669"/>
    <property type="project" value="TreeGrafter"/>
</dbReference>
<dbReference type="GO" id="GO:1902584">
    <property type="term" value="P:positive regulation of response to water deprivation"/>
    <property type="evidence" value="ECO:0007669"/>
    <property type="project" value="UniProtKB-ARBA"/>
</dbReference>
<dbReference type="SMART" id="SM00717">
    <property type="entry name" value="SANT"/>
    <property type="match status" value="2"/>
</dbReference>
<dbReference type="GO" id="GO:2000037">
    <property type="term" value="P:regulation of stomatal complex patterning"/>
    <property type="evidence" value="ECO:0007669"/>
    <property type="project" value="UniProtKB-ARBA"/>
</dbReference>
<evidence type="ECO:0000256" key="1">
    <source>
        <dbReference type="ARBA" id="ARBA00004123"/>
    </source>
</evidence>
<dbReference type="InterPro" id="IPR009057">
    <property type="entry name" value="Homeodomain-like_sf"/>
</dbReference>
<evidence type="ECO:0000256" key="4">
    <source>
        <dbReference type="ARBA" id="ARBA00023242"/>
    </source>
</evidence>
<feature type="domain" description="Myb-like" evidence="6">
    <location>
        <begin position="53"/>
        <end position="103"/>
    </location>
</feature>
<proteinExistence type="predicted"/>
<feature type="region of interest" description="Disordered" evidence="5">
    <location>
        <begin position="149"/>
        <end position="227"/>
    </location>
</feature>
<protein>
    <submittedName>
        <fullName evidence="8">Uncharacterized protein</fullName>
    </submittedName>
</protein>
<dbReference type="Proteomes" id="UP000750711">
    <property type="component" value="Unassembled WGS sequence"/>
</dbReference>
<feature type="compositionally biased region" description="Polar residues" evidence="5">
    <location>
        <begin position="183"/>
        <end position="192"/>
    </location>
</feature>
<dbReference type="Gene3D" id="1.10.10.60">
    <property type="entry name" value="Homeodomain-like"/>
    <property type="match status" value="2"/>
</dbReference>
<keyword evidence="9" id="KW-1185">Reference proteome</keyword>
<dbReference type="PROSITE" id="PS51294">
    <property type="entry name" value="HTH_MYB"/>
    <property type="match status" value="2"/>
</dbReference>
<dbReference type="InterPro" id="IPR001005">
    <property type="entry name" value="SANT/Myb"/>
</dbReference>
<gene>
    <name evidence="8" type="ORF">GP486_008538</name>
</gene>
<dbReference type="Pfam" id="PF00249">
    <property type="entry name" value="Myb_DNA-binding"/>
    <property type="match status" value="2"/>
</dbReference>
<evidence type="ECO:0000256" key="2">
    <source>
        <dbReference type="ARBA" id="ARBA00022737"/>
    </source>
</evidence>
<dbReference type="InterPro" id="IPR017930">
    <property type="entry name" value="Myb_dom"/>
</dbReference>
<dbReference type="PROSITE" id="PS50090">
    <property type="entry name" value="MYB_LIKE"/>
    <property type="match status" value="2"/>
</dbReference>
<evidence type="ECO:0000313" key="9">
    <source>
        <dbReference type="Proteomes" id="UP000750711"/>
    </source>
</evidence>
<sequence>MPPHRRGPWSQAEDSFLLQLVHSQGAHNWVRISHLIGSRTPKQCRERYHQNLKPSLNHEPITPEEGLLIEKLVGEMGKRWAEIARRLQGRSDNAVKNWWNGGMNRRRRLYIRRGDTSRCGAAFNERTEPLSFARPVDSYEHATQLVTTTISPPRRTFETPLPSPSMASEASRTDSADGAPSLMSDSTSTHSVSPRMPALLPPLLDSFQQKQQQQQHDGGRRPSLPTFHVGADMFVTDSESLAPPFGQRLETMDRKELLEPLTPRNLFSSSSSSSSYHRSFSFAFESTSPSHEYHHLRSRIEVPSPPRENLLPPLRLLQGIGSENRDARMTLSSILD</sequence>
<dbReference type="FunFam" id="1.10.10.60:FF:000355">
    <property type="entry name" value="Transcription factor MYB124"/>
    <property type="match status" value="1"/>
</dbReference>
<comment type="caution">
    <text evidence="8">The sequence shown here is derived from an EMBL/GenBank/DDBJ whole genome shotgun (WGS) entry which is preliminary data.</text>
</comment>
<dbReference type="GO" id="GO:0033993">
    <property type="term" value="P:response to lipid"/>
    <property type="evidence" value="ECO:0007669"/>
    <property type="project" value="UniProtKB-ARBA"/>
</dbReference>
<evidence type="ECO:0000259" key="7">
    <source>
        <dbReference type="PROSITE" id="PS51294"/>
    </source>
</evidence>
<organism evidence="8 9">
    <name type="scientific">Trichoglossum hirsutum</name>
    <dbReference type="NCBI Taxonomy" id="265104"/>
    <lineage>
        <taxon>Eukaryota</taxon>
        <taxon>Fungi</taxon>
        <taxon>Dikarya</taxon>
        <taxon>Ascomycota</taxon>
        <taxon>Pezizomycotina</taxon>
        <taxon>Geoglossomycetes</taxon>
        <taxon>Geoglossales</taxon>
        <taxon>Geoglossaceae</taxon>
        <taxon>Trichoglossum</taxon>
    </lineage>
</organism>
<keyword evidence="2" id="KW-0677">Repeat</keyword>
<dbReference type="GO" id="GO:0000981">
    <property type="term" value="F:DNA-binding transcription factor activity, RNA polymerase II-specific"/>
    <property type="evidence" value="ECO:0007669"/>
    <property type="project" value="TreeGrafter"/>
</dbReference>
<dbReference type="GO" id="GO:1902806">
    <property type="term" value="P:regulation of cell cycle G1/S phase transition"/>
    <property type="evidence" value="ECO:0007669"/>
    <property type="project" value="UniProtKB-ARBA"/>
</dbReference>
<feature type="domain" description="Myb-like" evidence="6">
    <location>
        <begin position="1"/>
        <end position="52"/>
    </location>
</feature>
<dbReference type="GO" id="GO:1901002">
    <property type="term" value="P:positive regulation of response to salt stress"/>
    <property type="evidence" value="ECO:0007669"/>
    <property type="project" value="UniProtKB-ARBA"/>
</dbReference>
<dbReference type="AlphaFoldDB" id="A0A9P8IGA6"/>